<keyword evidence="3 6" id="KW-1133">Transmembrane helix</keyword>
<feature type="transmembrane region" description="Helical" evidence="6">
    <location>
        <begin position="215"/>
        <end position="235"/>
    </location>
</feature>
<feature type="transmembrane region" description="Helical" evidence="6">
    <location>
        <begin position="376"/>
        <end position="396"/>
    </location>
</feature>
<name>A0AAE0MWU4_9PEZI</name>
<evidence type="ECO:0000313" key="8">
    <source>
        <dbReference type="EMBL" id="KAK3354412.1"/>
    </source>
</evidence>
<dbReference type="GO" id="GO:0022857">
    <property type="term" value="F:transmembrane transporter activity"/>
    <property type="evidence" value="ECO:0007669"/>
    <property type="project" value="InterPro"/>
</dbReference>
<keyword evidence="9" id="KW-1185">Reference proteome</keyword>
<protein>
    <submittedName>
        <fullName evidence="8">Major facilitator superfamily-domain-containing protein</fullName>
    </submittedName>
</protein>
<feature type="region of interest" description="Disordered" evidence="5">
    <location>
        <begin position="1"/>
        <end position="46"/>
    </location>
</feature>
<dbReference type="Proteomes" id="UP001278500">
    <property type="component" value="Unassembled WGS sequence"/>
</dbReference>
<dbReference type="PRINTS" id="PR01036">
    <property type="entry name" value="TCRTETB"/>
</dbReference>
<evidence type="ECO:0000256" key="2">
    <source>
        <dbReference type="ARBA" id="ARBA00022692"/>
    </source>
</evidence>
<comment type="caution">
    <text evidence="8">The sequence shown here is derived from an EMBL/GenBank/DDBJ whole genome shotgun (WGS) entry which is preliminary data.</text>
</comment>
<evidence type="ECO:0000259" key="7">
    <source>
        <dbReference type="PROSITE" id="PS50850"/>
    </source>
</evidence>
<feature type="domain" description="Major facilitator superfamily (MFS) profile" evidence="7">
    <location>
        <begin position="62"/>
        <end position="572"/>
    </location>
</feature>
<feature type="transmembrane region" description="Helical" evidence="6">
    <location>
        <begin position="99"/>
        <end position="116"/>
    </location>
</feature>
<dbReference type="AlphaFoldDB" id="A0AAE0MWU4"/>
<feature type="transmembrane region" description="Helical" evidence="6">
    <location>
        <begin position="185"/>
        <end position="209"/>
    </location>
</feature>
<evidence type="ECO:0000256" key="1">
    <source>
        <dbReference type="ARBA" id="ARBA00004141"/>
    </source>
</evidence>
<feature type="transmembrane region" description="Helical" evidence="6">
    <location>
        <begin position="64"/>
        <end position="87"/>
    </location>
</feature>
<evidence type="ECO:0000256" key="4">
    <source>
        <dbReference type="ARBA" id="ARBA00023136"/>
    </source>
</evidence>
<dbReference type="InterPro" id="IPR020846">
    <property type="entry name" value="MFS_dom"/>
</dbReference>
<dbReference type="RefSeq" id="XP_062685790.1">
    <property type="nucleotide sequence ID" value="XM_062825898.1"/>
</dbReference>
<sequence>MLSKGVPSDPLDSKEAAPQNSAPTTVPSSPSSHEHNPDGSASTECEQQSEGPFISGWRKHVLTFGIWIALFLSTLETTIVSTSLVSITNTLSGFHLRDWVVTAYFITYTGFLVIYAKLGDVFGRKTMCLLGLAIFIIFSCLCGASTNIVELIIFRAFQGMGASGIYSMTIVIAPTLVPKAEFGKYIAIISTVFALASILGPILGGVVSAHGSWRWVFFLNGPAGGLAFVLLAWLLPGSNKNNKNSPQQPLLALLRSKVTSSNLSRVDLAGAVLLLASSMLIVFSLESGGTRYPWSSPTVISTLVLAFVTGALFFFWERSKWVKEPVFSPRLLKGRLMPAMLASAFFIGFPFTAIVVNIPQSLQAVYGYSPQKAGIALLPLLLLSPVATAVSGYLTSSRNAPPVYVILVGSVFQLIGVGLTCLLPTLPIKGAGGAHVPASQYGFEAIMGIGFGLTVSTILTLAPLVVDPVDLPVMMGALTQVRVLGGTISLAVCSTLLNNHVESKLPDILDPSRVAEISESLSAIQNLPPDEQIAVRTVYAEGYNKQNILPTAFSGVAFISCLLLWEKTPRRPTAPPEEVASKS</sequence>
<keyword evidence="4 6" id="KW-0472">Membrane</keyword>
<evidence type="ECO:0000256" key="5">
    <source>
        <dbReference type="SAM" id="MobiDB-lite"/>
    </source>
</evidence>
<dbReference type="GeneID" id="87863052"/>
<feature type="compositionally biased region" description="Low complexity" evidence="5">
    <location>
        <begin position="21"/>
        <end position="31"/>
    </location>
</feature>
<feature type="transmembrane region" description="Helical" evidence="6">
    <location>
        <begin position="336"/>
        <end position="356"/>
    </location>
</feature>
<gene>
    <name evidence="8" type="ORF">B0H65DRAFT_448296</name>
</gene>
<dbReference type="PROSITE" id="PS50850">
    <property type="entry name" value="MFS"/>
    <property type="match status" value="1"/>
</dbReference>
<organism evidence="8 9">
    <name type="scientific">Neurospora tetraspora</name>
    <dbReference type="NCBI Taxonomy" id="94610"/>
    <lineage>
        <taxon>Eukaryota</taxon>
        <taxon>Fungi</taxon>
        <taxon>Dikarya</taxon>
        <taxon>Ascomycota</taxon>
        <taxon>Pezizomycotina</taxon>
        <taxon>Sordariomycetes</taxon>
        <taxon>Sordariomycetidae</taxon>
        <taxon>Sordariales</taxon>
        <taxon>Sordariaceae</taxon>
        <taxon>Neurospora</taxon>
    </lineage>
</organism>
<dbReference type="Pfam" id="PF07690">
    <property type="entry name" value="MFS_1"/>
    <property type="match status" value="1"/>
</dbReference>
<evidence type="ECO:0000313" key="9">
    <source>
        <dbReference type="Proteomes" id="UP001278500"/>
    </source>
</evidence>
<dbReference type="PANTHER" id="PTHR23501">
    <property type="entry name" value="MAJOR FACILITATOR SUPERFAMILY"/>
    <property type="match status" value="1"/>
</dbReference>
<evidence type="ECO:0000256" key="3">
    <source>
        <dbReference type="ARBA" id="ARBA00022989"/>
    </source>
</evidence>
<dbReference type="InterPro" id="IPR036259">
    <property type="entry name" value="MFS_trans_sf"/>
</dbReference>
<accession>A0AAE0MWU4</accession>
<dbReference type="Gene3D" id="1.20.1720.10">
    <property type="entry name" value="Multidrug resistance protein D"/>
    <property type="match status" value="1"/>
</dbReference>
<dbReference type="GO" id="GO:0005886">
    <property type="term" value="C:plasma membrane"/>
    <property type="evidence" value="ECO:0007669"/>
    <property type="project" value="TreeGrafter"/>
</dbReference>
<comment type="subcellular location">
    <subcellularLocation>
        <location evidence="1">Membrane</location>
        <topology evidence="1">Multi-pass membrane protein</topology>
    </subcellularLocation>
</comment>
<dbReference type="Gene3D" id="1.20.1250.20">
    <property type="entry name" value="MFS general substrate transporter like domains"/>
    <property type="match status" value="1"/>
</dbReference>
<feature type="transmembrane region" description="Helical" evidence="6">
    <location>
        <begin position="128"/>
        <end position="146"/>
    </location>
</feature>
<dbReference type="InterPro" id="IPR011701">
    <property type="entry name" value="MFS"/>
</dbReference>
<reference evidence="8" key="1">
    <citation type="journal article" date="2023" name="Mol. Phylogenet. Evol.">
        <title>Genome-scale phylogeny and comparative genomics of the fungal order Sordariales.</title>
        <authorList>
            <person name="Hensen N."/>
            <person name="Bonometti L."/>
            <person name="Westerberg I."/>
            <person name="Brannstrom I.O."/>
            <person name="Guillou S."/>
            <person name="Cros-Aarteil S."/>
            <person name="Calhoun S."/>
            <person name="Haridas S."/>
            <person name="Kuo A."/>
            <person name="Mondo S."/>
            <person name="Pangilinan J."/>
            <person name="Riley R."/>
            <person name="LaButti K."/>
            <person name="Andreopoulos B."/>
            <person name="Lipzen A."/>
            <person name="Chen C."/>
            <person name="Yan M."/>
            <person name="Daum C."/>
            <person name="Ng V."/>
            <person name="Clum A."/>
            <person name="Steindorff A."/>
            <person name="Ohm R.A."/>
            <person name="Martin F."/>
            <person name="Silar P."/>
            <person name="Natvig D.O."/>
            <person name="Lalanne C."/>
            <person name="Gautier V."/>
            <person name="Ament-Velasquez S.L."/>
            <person name="Kruys A."/>
            <person name="Hutchinson M.I."/>
            <person name="Powell A.J."/>
            <person name="Barry K."/>
            <person name="Miller A.N."/>
            <person name="Grigoriev I.V."/>
            <person name="Debuchy R."/>
            <person name="Gladieux P."/>
            <person name="Hiltunen Thoren M."/>
            <person name="Johannesson H."/>
        </authorList>
    </citation>
    <scope>NUCLEOTIDE SEQUENCE</scope>
    <source>
        <strain evidence="8">CBS 560.94</strain>
    </source>
</reference>
<feature type="transmembrane region" description="Helical" evidence="6">
    <location>
        <begin position="266"/>
        <end position="285"/>
    </location>
</feature>
<reference evidence="8" key="2">
    <citation type="submission" date="2023-06" db="EMBL/GenBank/DDBJ databases">
        <authorList>
            <consortium name="Lawrence Berkeley National Laboratory"/>
            <person name="Haridas S."/>
            <person name="Hensen N."/>
            <person name="Bonometti L."/>
            <person name="Westerberg I."/>
            <person name="Brannstrom I.O."/>
            <person name="Guillou S."/>
            <person name="Cros-Aarteil S."/>
            <person name="Calhoun S."/>
            <person name="Kuo A."/>
            <person name="Mondo S."/>
            <person name="Pangilinan J."/>
            <person name="Riley R."/>
            <person name="Labutti K."/>
            <person name="Andreopoulos B."/>
            <person name="Lipzen A."/>
            <person name="Chen C."/>
            <person name="Yanf M."/>
            <person name="Daum C."/>
            <person name="Ng V."/>
            <person name="Clum A."/>
            <person name="Steindorff A."/>
            <person name="Ohm R."/>
            <person name="Martin F."/>
            <person name="Silar P."/>
            <person name="Natvig D."/>
            <person name="Lalanne C."/>
            <person name="Gautier V."/>
            <person name="Ament-Velasquez S.L."/>
            <person name="Kruys A."/>
            <person name="Hutchinson M.I."/>
            <person name="Powell A.J."/>
            <person name="Barry K."/>
            <person name="Miller A.N."/>
            <person name="Grigoriev I.V."/>
            <person name="Debuchy R."/>
            <person name="Gladieux P."/>
            <person name="Thoren M.H."/>
            <person name="Johannesson H."/>
        </authorList>
    </citation>
    <scope>NUCLEOTIDE SEQUENCE</scope>
    <source>
        <strain evidence="8">CBS 560.94</strain>
    </source>
</reference>
<feature type="transmembrane region" description="Helical" evidence="6">
    <location>
        <begin position="152"/>
        <end position="173"/>
    </location>
</feature>
<feature type="transmembrane region" description="Helical" evidence="6">
    <location>
        <begin position="445"/>
        <end position="466"/>
    </location>
</feature>
<dbReference type="SUPFAM" id="SSF103473">
    <property type="entry name" value="MFS general substrate transporter"/>
    <property type="match status" value="2"/>
</dbReference>
<feature type="transmembrane region" description="Helical" evidence="6">
    <location>
        <begin position="297"/>
        <end position="316"/>
    </location>
</feature>
<dbReference type="PANTHER" id="PTHR23501:SF43">
    <property type="entry name" value="MULTIDRUG TRANSPORTER, PUTATIVE (AFU_ORTHOLOGUE AFUA_6G03040)-RELATED"/>
    <property type="match status" value="1"/>
</dbReference>
<dbReference type="EMBL" id="JAUEPP010000001">
    <property type="protein sequence ID" value="KAK3354412.1"/>
    <property type="molecule type" value="Genomic_DNA"/>
</dbReference>
<keyword evidence="2 6" id="KW-0812">Transmembrane</keyword>
<proteinExistence type="predicted"/>
<evidence type="ECO:0000256" key="6">
    <source>
        <dbReference type="SAM" id="Phobius"/>
    </source>
</evidence>
<feature type="transmembrane region" description="Helical" evidence="6">
    <location>
        <begin position="403"/>
        <end position="425"/>
    </location>
</feature>